<dbReference type="Proteomes" id="UP000235728">
    <property type="component" value="Unassembled WGS sequence"/>
</dbReference>
<gene>
    <name evidence="3" type="ORF">BM221_001722</name>
</gene>
<comment type="caution">
    <text evidence="3">The sequence shown here is derived from an EMBL/GenBank/DDBJ whole genome shotgun (WGS) entry which is preliminary data.</text>
</comment>
<protein>
    <recommendedName>
        <fullName evidence="2">2EXR domain-containing protein</fullName>
    </recommendedName>
</protein>
<feature type="region of interest" description="Disordered" evidence="1">
    <location>
        <begin position="175"/>
        <end position="197"/>
    </location>
</feature>
<evidence type="ECO:0000259" key="2">
    <source>
        <dbReference type="Pfam" id="PF20150"/>
    </source>
</evidence>
<dbReference type="OMA" id="CTFPFDG"/>
<reference evidence="3 4" key="1">
    <citation type="journal article" date="2016" name="Appl. Microbiol. Biotechnol.">
        <title>Characterization of T-DNA insertion mutants with decreased virulence in the entomopathogenic fungus Beauveria bassiana JEF-007.</title>
        <authorList>
            <person name="Kim S."/>
            <person name="Lee S.J."/>
            <person name="Nai Y.S."/>
            <person name="Yu J.S."/>
            <person name="Lee M.R."/>
            <person name="Yang Y.T."/>
            <person name="Kim J.S."/>
        </authorList>
    </citation>
    <scope>NUCLEOTIDE SEQUENCE [LARGE SCALE GENOMIC DNA]</scope>
    <source>
        <strain evidence="3 4">JEF-007</strain>
    </source>
</reference>
<organism evidence="3 4">
    <name type="scientific">Beauveria bassiana</name>
    <name type="common">White muscardine disease fungus</name>
    <name type="synonym">Tritirachium shiotae</name>
    <dbReference type="NCBI Taxonomy" id="176275"/>
    <lineage>
        <taxon>Eukaryota</taxon>
        <taxon>Fungi</taxon>
        <taxon>Dikarya</taxon>
        <taxon>Ascomycota</taxon>
        <taxon>Pezizomycotina</taxon>
        <taxon>Sordariomycetes</taxon>
        <taxon>Hypocreomycetidae</taxon>
        <taxon>Hypocreales</taxon>
        <taxon>Cordycipitaceae</taxon>
        <taxon>Beauveria</taxon>
    </lineage>
</organism>
<feature type="compositionally biased region" description="Low complexity" evidence="1">
    <location>
        <begin position="175"/>
        <end position="185"/>
    </location>
</feature>
<feature type="compositionally biased region" description="Gly residues" evidence="1">
    <location>
        <begin position="186"/>
        <end position="196"/>
    </location>
</feature>
<sequence>MRRNGLAPSPSFTLFSQLPCELRLHIWHDALPACEGSAVYFYRDWKWEPSIPSPSSPRRPILETDAELACDVVHPHVPVHHLPHVSVCYEAREVALQWAARHGLRLQLHERAWDEEHDAGGRVVVRPWHPGRGDTVYVSRERWDDFCQRPCTFPFDGTAAVYYGTVDGGYAAMPAPSTSSSSAAAEGGGGGGGGGLFARPTPRSVEIRALAVPAADVPVRALAGLLHCLPNLARLQLVYGALPQPHEREDEALVPRRWTLVSAHHCEAGGVRPWRYTDAPMGGGRYAPCEDAPLEGEALRRHVDEVQSSLLREVKRCEVESEARDAVEGDDSLPFTLEAVVLVREP</sequence>
<accession>A0A2N6NWH1</accession>
<proteinExistence type="predicted"/>
<evidence type="ECO:0000256" key="1">
    <source>
        <dbReference type="SAM" id="MobiDB-lite"/>
    </source>
</evidence>
<evidence type="ECO:0000313" key="3">
    <source>
        <dbReference type="EMBL" id="PMB71629.1"/>
    </source>
</evidence>
<dbReference type="Pfam" id="PF20150">
    <property type="entry name" value="2EXR"/>
    <property type="match status" value="1"/>
</dbReference>
<dbReference type="InterPro" id="IPR045518">
    <property type="entry name" value="2EXR"/>
</dbReference>
<dbReference type="AlphaFoldDB" id="A0A2N6NWH1"/>
<dbReference type="EMBL" id="MRVG01000002">
    <property type="protein sequence ID" value="PMB71629.1"/>
    <property type="molecule type" value="Genomic_DNA"/>
</dbReference>
<name>A0A2N6NWH1_BEABA</name>
<feature type="domain" description="2EXR" evidence="2">
    <location>
        <begin position="12"/>
        <end position="100"/>
    </location>
</feature>
<evidence type="ECO:0000313" key="4">
    <source>
        <dbReference type="Proteomes" id="UP000235728"/>
    </source>
</evidence>